<evidence type="ECO:0000313" key="1">
    <source>
        <dbReference type="EnsemblMetazoa" id="GBRI033747-PA"/>
    </source>
</evidence>
<name>A0A1A9WV96_9MUSC</name>
<dbReference type="VEuPathDB" id="VectorBase:GBRI033747"/>
<dbReference type="Proteomes" id="UP000091820">
    <property type="component" value="Unassembled WGS sequence"/>
</dbReference>
<reference evidence="2" key="1">
    <citation type="submission" date="2014-03" db="EMBL/GenBank/DDBJ databases">
        <authorList>
            <person name="Aksoy S."/>
            <person name="Warren W."/>
            <person name="Wilson R.K."/>
        </authorList>
    </citation>
    <scope>NUCLEOTIDE SEQUENCE [LARGE SCALE GENOMIC DNA]</scope>
    <source>
        <strain evidence="2">IAEA</strain>
    </source>
</reference>
<protein>
    <submittedName>
        <fullName evidence="1">Uncharacterized protein</fullName>
    </submittedName>
</protein>
<organism evidence="1 2">
    <name type="scientific">Glossina brevipalpis</name>
    <dbReference type="NCBI Taxonomy" id="37001"/>
    <lineage>
        <taxon>Eukaryota</taxon>
        <taxon>Metazoa</taxon>
        <taxon>Ecdysozoa</taxon>
        <taxon>Arthropoda</taxon>
        <taxon>Hexapoda</taxon>
        <taxon>Insecta</taxon>
        <taxon>Pterygota</taxon>
        <taxon>Neoptera</taxon>
        <taxon>Endopterygota</taxon>
        <taxon>Diptera</taxon>
        <taxon>Brachycera</taxon>
        <taxon>Muscomorpha</taxon>
        <taxon>Hippoboscoidea</taxon>
        <taxon>Glossinidae</taxon>
        <taxon>Glossina</taxon>
    </lineage>
</organism>
<dbReference type="AlphaFoldDB" id="A0A1A9WV96"/>
<dbReference type="EnsemblMetazoa" id="GBRI033747-RA">
    <property type="protein sequence ID" value="GBRI033747-PA"/>
    <property type="gene ID" value="GBRI033747"/>
</dbReference>
<sequence length="101" mass="12038">MNSQFSLERKHQNYEHCIVYTLQYKGNTYIHITLCKIYNCMIADITDTTTTQSKELVGRHAIINNPFCKFYWFIKLFKKYINKSILCRVLTFASHVHILNL</sequence>
<keyword evidence="2" id="KW-1185">Reference proteome</keyword>
<accession>A0A1A9WV96</accession>
<proteinExistence type="predicted"/>
<evidence type="ECO:0000313" key="2">
    <source>
        <dbReference type="Proteomes" id="UP000091820"/>
    </source>
</evidence>
<reference evidence="1" key="2">
    <citation type="submission" date="2020-05" db="UniProtKB">
        <authorList>
            <consortium name="EnsemblMetazoa"/>
        </authorList>
    </citation>
    <scope>IDENTIFICATION</scope>
    <source>
        <strain evidence="1">IAEA</strain>
    </source>
</reference>